<evidence type="ECO:0000256" key="1">
    <source>
        <dbReference type="SAM" id="MobiDB-lite"/>
    </source>
</evidence>
<accession>A0A5K3F0D0</accession>
<dbReference type="WBParaSite" id="MCU_004566-RA">
    <property type="protein sequence ID" value="MCU_004566-RA"/>
    <property type="gene ID" value="MCU_004566"/>
</dbReference>
<dbReference type="AlphaFoldDB" id="A0A5K3F0D0"/>
<proteinExistence type="predicted"/>
<evidence type="ECO:0000313" key="2">
    <source>
        <dbReference type="WBParaSite" id="MCU_004566-RA"/>
    </source>
</evidence>
<name>A0A5K3F0D0_MESCO</name>
<protein>
    <submittedName>
        <fullName evidence="2">Protein kinase domain-containing protein</fullName>
    </submittedName>
</protein>
<feature type="compositionally biased region" description="Acidic residues" evidence="1">
    <location>
        <begin position="161"/>
        <end position="171"/>
    </location>
</feature>
<feature type="region of interest" description="Disordered" evidence="1">
    <location>
        <begin position="159"/>
        <end position="191"/>
    </location>
</feature>
<sequence length="351" mass="38752">MSTLDNVLKTAPRAKREGSTERNQASSSEADELSGLHVVYGVLVEELVHWLLTPARQGDVCNVFTCPTHTAHPISAPDLLLCDVREEFKIAADRVILERFLGRGAFGSVFSGSAYLPTNGKNNFLLNLAKISVGVKICSPMNPKQNDIRLSDWQPQINAAESEEGEEEEEEKKEGVCDGGAAAAPSDSQRGPSDLDVALALYKQEHRRWAFQPVESCYIAYQELRSELAVLLRIVTDSSATVDFNDRPSSFLSRTPTISGTLQRSARLRRSARTRPRLFAVDLLTHNPRMSHHLLTCLGVVCPRPLCLLLPLAPCGSLSDWLNEMHKLYEEAGGSFFPIHTITLTCIVNQV</sequence>
<reference evidence="2" key="1">
    <citation type="submission" date="2019-11" db="UniProtKB">
        <authorList>
            <consortium name="WormBaseParasite"/>
        </authorList>
    </citation>
    <scope>IDENTIFICATION</scope>
</reference>
<feature type="region of interest" description="Disordered" evidence="1">
    <location>
        <begin position="1"/>
        <end position="29"/>
    </location>
</feature>
<dbReference type="Gene3D" id="3.30.200.20">
    <property type="entry name" value="Phosphorylase Kinase, domain 1"/>
    <property type="match status" value="1"/>
</dbReference>
<organism evidence="2">
    <name type="scientific">Mesocestoides corti</name>
    <name type="common">Flatworm</name>
    <dbReference type="NCBI Taxonomy" id="53468"/>
    <lineage>
        <taxon>Eukaryota</taxon>
        <taxon>Metazoa</taxon>
        <taxon>Spiralia</taxon>
        <taxon>Lophotrochozoa</taxon>
        <taxon>Platyhelminthes</taxon>
        <taxon>Cestoda</taxon>
        <taxon>Eucestoda</taxon>
        <taxon>Cyclophyllidea</taxon>
        <taxon>Mesocestoididae</taxon>
        <taxon>Mesocestoides</taxon>
    </lineage>
</organism>